<dbReference type="Proteomes" id="UP000525987">
    <property type="component" value="Unassembled WGS sequence"/>
</dbReference>
<protein>
    <submittedName>
        <fullName evidence="1">Phage protein D</fullName>
    </submittedName>
</protein>
<name>A0A7W5G587_9GAMM</name>
<accession>A0A7W5G587</accession>
<dbReference type="EMBL" id="JACHXM010000008">
    <property type="protein sequence ID" value="MBB3141228.1"/>
    <property type="molecule type" value="Genomic_DNA"/>
</dbReference>
<comment type="caution">
    <text evidence="1">The sequence shown here is derived from an EMBL/GenBank/DDBJ whole genome shotgun (WGS) entry which is preliminary data.</text>
</comment>
<reference evidence="1 2" key="1">
    <citation type="submission" date="2020-08" db="EMBL/GenBank/DDBJ databases">
        <title>Genomic Encyclopedia of Type Strains, Phase III (KMG-III): the genomes of soil and plant-associated and newly described type strains.</title>
        <authorList>
            <person name="Whitman W."/>
        </authorList>
    </citation>
    <scope>NUCLEOTIDE SEQUENCE [LARGE SCALE GENOMIC DNA]</scope>
    <source>
        <strain evidence="1 2">CECT 5995</strain>
    </source>
</reference>
<dbReference type="AlphaFoldDB" id="A0A7W5G587"/>
<keyword evidence="2" id="KW-1185">Reference proteome</keyword>
<gene>
    <name evidence="1" type="ORF">FHR96_002105</name>
</gene>
<proteinExistence type="predicted"/>
<evidence type="ECO:0000313" key="1">
    <source>
        <dbReference type="EMBL" id="MBB3141228.1"/>
    </source>
</evidence>
<sequence length="55" mass="6211">MRDLAEGRADLDPEIPVTLTSWKPEIETTPWLITEVSHDLSDRALTSSVEMEVKT</sequence>
<evidence type="ECO:0000313" key="2">
    <source>
        <dbReference type="Proteomes" id="UP000525987"/>
    </source>
</evidence>
<organism evidence="1 2">
    <name type="scientific">Halomonas organivorans</name>
    <dbReference type="NCBI Taxonomy" id="257772"/>
    <lineage>
        <taxon>Bacteria</taxon>
        <taxon>Pseudomonadati</taxon>
        <taxon>Pseudomonadota</taxon>
        <taxon>Gammaproteobacteria</taxon>
        <taxon>Oceanospirillales</taxon>
        <taxon>Halomonadaceae</taxon>
        <taxon>Halomonas</taxon>
    </lineage>
</organism>
<dbReference type="RefSeq" id="WP_183387612.1">
    <property type="nucleotide sequence ID" value="NZ_JACHXM010000008.1"/>
</dbReference>